<dbReference type="GO" id="GO:0005524">
    <property type="term" value="F:ATP binding"/>
    <property type="evidence" value="ECO:0007669"/>
    <property type="project" value="InterPro"/>
</dbReference>
<dbReference type="GO" id="GO:0000731">
    <property type="term" value="P:DNA synthesis involved in DNA repair"/>
    <property type="evidence" value="ECO:0007669"/>
    <property type="project" value="TreeGrafter"/>
</dbReference>
<reference evidence="2 3" key="1">
    <citation type="submission" date="2014-07" db="EMBL/GenBank/DDBJ databases">
        <title>Draft Genome Sequence of Gephyronic Acid Producer, Cystobacter violaceus Strain Cb vi76.</title>
        <authorList>
            <person name="Stevens D.C."/>
            <person name="Young J."/>
            <person name="Carmichael R."/>
            <person name="Tan J."/>
            <person name="Taylor R.E."/>
        </authorList>
    </citation>
    <scope>NUCLEOTIDE SEQUENCE [LARGE SCALE GENOMIC DNA]</scope>
    <source>
        <strain evidence="2 3">Cb vi76</strain>
    </source>
</reference>
<evidence type="ECO:0000313" key="3">
    <source>
        <dbReference type="Proteomes" id="UP000028547"/>
    </source>
</evidence>
<dbReference type="Proteomes" id="UP000028547">
    <property type="component" value="Unassembled WGS sequence"/>
</dbReference>
<dbReference type="InterPro" id="IPR027417">
    <property type="entry name" value="P-loop_NTPase"/>
</dbReference>
<dbReference type="PIRSF" id="PIRSF029347">
    <property type="entry name" value="RecF"/>
    <property type="match status" value="1"/>
</dbReference>
<comment type="caution">
    <text evidence="2">The sequence shown here is derived from an EMBL/GenBank/DDBJ whole genome shotgun (WGS) entry which is preliminary data.</text>
</comment>
<dbReference type="FunFam" id="3.40.50.300:FF:002534">
    <property type="entry name" value="Putative RecF protein"/>
    <property type="match status" value="1"/>
</dbReference>
<dbReference type="Gene3D" id="3.40.50.300">
    <property type="entry name" value="P-loop containing nucleotide triphosphate hydrolases"/>
    <property type="match status" value="2"/>
</dbReference>
<dbReference type="GO" id="GO:0006302">
    <property type="term" value="P:double-strand break repair"/>
    <property type="evidence" value="ECO:0007669"/>
    <property type="project" value="TreeGrafter"/>
</dbReference>
<dbReference type="EMBL" id="JPMI01000080">
    <property type="protein sequence ID" value="KFA92687.1"/>
    <property type="molecule type" value="Genomic_DNA"/>
</dbReference>
<organism evidence="2 3">
    <name type="scientific">Archangium violaceum Cb vi76</name>
    <dbReference type="NCBI Taxonomy" id="1406225"/>
    <lineage>
        <taxon>Bacteria</taxon>
        <taxon>Pseudomonadati</taxon>
        <taxon>Myxococcota</taxon>
        <taxon>Myxococcia</taxon>
        <taxon>Myxococcales</taxon>
        <taxon>Cystobacterineae</taxon>
        <taxon>Archangiaceae</taxon>
        <taxon>Archangium</taxon>
    </lineage>
</organism>
<sequence length="370" mass="40648">MPITQLEVSGYRSVRQLVLPVGPLTVIVGPNGSGKTNLYRSLYLLAAAADGRLAQTLAEEGGVPSVLWAGSRDKKPVRMTVGVTLDDLAYELSLGPVPPAAGKDRESPSLFNLDPEVKEEHLWTVEAKRRAVLMERKDRTAFLRDSEGNRTTFPMQLWAGESVMAQLSEPHRFPRLAELQRALRMWRFYHHFRTDPEAPQRSPQVGVRTPVLAHDGRDLAAALQTIIEIGDAEGLERALEDAFPGSRLEIHAPQGRFSLFLHQPGLLRPLAARELSDGTLRYLCLLAALLSPRPPAFLALNEPETSLHPDLLEPLGRLIVDASMHSQVWVTTHAEPLAQAIAKRSRAEPVRLAKELGATVVEGGAAVEDV</sequence>
<dbReference type="FunFam" id="3.40.50.300:FF:002708">
    <property type="entry name" value="FeS assembly ATPase SufC"/>
    <property type="match status" value="1"/>
</dbReference>
<protein>
    <submittedName>
        <fullName evidence="2">Recombinase RecF</fullName>
    </submittedName>
</protein>
<evidence type="ECO:0000259" key="1">
    <source>
        <dbReference type="Pfam" id="PF13304"/>
    </source>
</evidence>
<dbReference type="InterPro" id="IPR014555">
    <property type="entry name" value="RecF-like"/>
</dbReference>
<dbReference type="PANTHER" id="PTHR32182">
    <property type="entry name" value="DNA REPLICATION AND REPAIR PROTEIN RECF"/>
    <property type="match status" value="1"/>
</dbReference>
<dbReference type="PANTHER" id="PTHR32182:SF25">
    <property type="entry name" value="SLR1056 PROTEIN"/>
    <property type="match status" value="1"/>
</dbReference>
<dbReference type="InterPro" id="IPR003959">
    <property type="entry name" value="ATPase_AAA_core"/>
</dbReference>
<dbReference type="RefSeq" id="WP_043394409.1">
    <property type="nucleotide sequence ID" value="NZ_JPMI01000080.1"/>
</dbReference>
<evidence type="ECO:0000313" key="2">
    <source>
        <dbReference type="EMBL" id="KFA92687.1"/>
    </source>
</evidence>
<accession>A0A084SW52</accession>
<dbReference type="GO" id="GO:0016887">
    <property type="term" value="F:ATP hydrolysis activity"/>
    <property type="evidence" value="ECO:0007669"/>
    <property type="project" value="InterPro"/>
</dbReference>
<dbReference type="SUPFAM" id="SSF52540">
    <property type="entry name" value="P-loop containing nucleoside triphosphate hydrolases"/>
    <property type="match status" value="1"/>
</dbReference>
<dbReference type="Pfam" id="PF13304">
    <property type="entry name" value="AAA_21"/>
    <property type="match status" value="1"/>
</dbReference>
<proteinExistence type="predicted"/>
<feature type="domain" description="ATPase AAA-type core" evidence="1">
    <location>
        <begin position="24"/>
        <end position="333"/>
    </location>
</feature>
<name>A0A084SW52_9BACT</name>
<gene>
    <name evidence="2" type="ORF">Q664_13885</name>
</gene>
<dbReference type="AlphaFoldDB" id="A0A084SW52"/>